<name>A0A6A1W8H5_9ROSI</name>
<organism evidence="2 3">
    <name type="scientific">Morella rubra</name>
    <name type="common">Chinese bayberry</name>
    <dbReference type="NCBI Taxonomy" id="262757"/>
    <lineage>
        <taxon>Eukaryota</taxon>
        <taxon>Viridiplantae</taxon>
        <taxon>Streptophyta</taxon>
        <taxon>Embryophyta</taxon>
        <taxon>Tracheophyta</taxon>
        <taxon>Spermatophyta</taxon>
        <taxon>Magnoliopsida</taxon>
        <taxon>eudicotyledons</taxon>
        <taxon>Gunneridae</taxon>
        <taxon>Pentapetalae</taxon>
        <taxon>rosids</taxon>
        <taxon>fabids</taxon>
        <taxon>Fagales</taxon>
        <taxon>Myricaceae</taxon>
        <taxon>Morella</taxon>
    </lineage>
</organism>
<dbReference type="PANTHER" id="PTHR33232:SF18">
    <property type="entry name" value="PROTEIN SIEVE ELEMENT OCCLUSION B-LIKE"/>
    <property type="match status" value="1"/>
</dbReference>
<sequence length="323" mass="36547">MATITNKMLLATSQSVRQAVKCELNVLTIPDDQIMNQIYATYVYADKKFDADSLFAVTKNILKRATLLVDNVVLMACKAPGEEIAHKTTMSILNKLSNYSWEAKAALTLAAFALDYGDFWLLVQLHSSDQLAKSMGILRRVPSIVKRPGLQKYGKAIVELNNLVKATLELIDSIFELDNLSVHDPKDVPALSTVIDRIPVIATGLSLLWQLVQLICAASLETTVKVSIEVLKKKNVLLFISSLDISMDEISVLKPVYDGLRTKDQYKIVWIPVVEQWTDELRKRFEMLRSKMPWYIVQYFSPLVGIKLIRRSGISRISQSWWL</sequence>
<feature type="domain" description="Sieve element occlusion N-terminal" evidence="1">
    <location>
        <begin position="75"/>
        <end position="250"/>
    </location>
</feature>
<protein>
    <recommendedName>
        <fullName evidence="1">Sieve element occlusion N-terminal domain-containing protein</fullName>
    </recommendedName>
</protein>
<dbReference type="PANTHER" id="PTHR33232">
    <property type="entry name" value="PROTEIN SIEVE ELEMENT OCCLUSION B-LIKE"/>
    <property type="match status" value="1"/>
</dbReference>
<evidence type="ECO:0000313" key="3">
    <source>
        <dbReference type="Proteomes" id="UP000516437"/>
    </source>
</evidence>
<dbReference type="InterPro" id="IPR039299">
    <property type="entry name" value="SEOA"/>
</dbReference>
<dbReference type="AlphaFoldDB" id="A0A6A1W8H5"/>
<dbReference type="GO" id="GO:0010088">
    <property type="term" value="P:phloem development"/>
    <property type="evidence" value="ECO:0007669"/>
    <property type="project" value="InterPro"/>
</dbReference>
<dbReference type="EMBL" id="RXIC02000021">
    <property type="protein sequence ID" value="KAB1219090.1"/>
    <property type="molecule type" value="Genomic_DNA"/>
</dbReference>
<reference evidence="2 3" key="1">
    <citation type="journal article" date="2019" name="Plant Biotechnol. J.">
        <title>The red bayberry genome and genetic basis of sex determination.</title>
        <authorList>
            <person name="Jia H.M."/>
            <person name="Jia H.J."/>
            <person name="Cai Q.L."/>
            <person name="Wang Y."/>
            <person name="Zhao H.B."/>
            <person name="Yang W.F."/>
            <person name="Wang G.Y."/>
            <person name="Li Y.H."/>
            <person name="Zhan D.L."/>
            <person name="Shen Y.T."/>
            <person name="Niu Q.F."/>
            <person name="Chang L."/>
            <person name="Qiu J."/>
            <person name="Zhao L."/>
            <person name="Xie H.B."/>
            <person name="Fu W.Y."/>
            <person name="Jin J."/>
            <person name="Li X.W."/>
            <person name="Jiao Y."/>
            <person name="Zhou C.C."/>
            <person name="Tu T."/>
            <person name="Chai C.Y."/>
            <person name="Gao J.L."/>
            <person name="Fan L.J."/>
            <person name="van de Weg E."/>
            <person name="Wang J.Y."/>
            <person name="Gao Z.S."/>
        </authorList>
    </citation>
    <scope>NUCLEOTIDE SEQUENCE [LARGE SCALE GENOMIC DNA]</scope>
    <source>
        <tissue evidence="2">Leaves</tissue>
    </source>
</reference>
<dbReference type="Proteomes" id="UP000516437">
    <property type="component" value="Chromosome 3"/>
</dbReference>
<evidence type="ECO:0000259" key="1">
    <source>
        <dbReference type="Pfam" id="PF14576"/>
    </source>
</evidence>
<comment type="caution">
    <text evidence="2">The sequence shown here is derived from an EMBL/GenBank/DDBJ whole genome shotgun (WGS) entry which is preliminary data.</text>
</comment>
<dbReference type="InterPro" id="IPR027942">
    <property type="entry name" value="SEO_N"/>
</dbReference>
<dbReference type="Pfam" id="PF14576">
    <property type="entry name" value="SEO_N"/>
    <property type="match status" value="1"/>
</dbReference>
<keyword evidence="3" id="KW-1185">Reference proteome</keyword>
<gene>
    <name evidence="2" type="ORF">CJ030_MR3G018689</name>
</gene>
<dbReference type="OrthoDB" id="1714285at2759"/>
<accession>A0A6A1W8H5</accession>
<evidence type="ECO:0000313" key="2">
    <source>
        <dbReference type="EMBL" id="KAB1219090.1"/>
    </source>
</evidence>
<proteinExistence type="predicted"/>